<evidence type="ECO:0000313" key="1">
    <source>
        <dbReference type="EnsemblProtists" id="PYU1_T000259"/>
    </source>
</evidence>
<proteinExistence type="predicted"/>
<dbReference type="AlphaFoldDB" id="K3W5L8"/>
<organism evidence="1 2">
    <name type="scientific">Globisporangium ultimum (strain ATCC 200006 / CBS 805.95 / DAOM BR144)</name>
    <name type="common">Pythium ultimum</name>
    <dbReference type="NCBI Taxonomy" id="431595"/>
    <lineage>
        <taxon>Eukaryota</taxon>
        <taxon>Sar</taxon>
        <taxon>Stramenopiles</taxon>
        <taxon>Oomycota</taxon>
        <taxon>Peronosporomycetes</taxon>
        <taxon>Pythiales</taxon>
        <taxon>Pythiaceae</taxon>
        <taxon>Globisporangium</taxon>
    </lineage>
</organism>
<sequence>MLSDHDSILATVIKDMTEMADSDFNELLLKQMPWLSQCAAAMDSSAIVTQVMSPTTLSECSRRLEQQPFPESFTSQAMNNVVCPFYKDTIMPCIIDAIADIGVRAMKNSGGSYIYGRRIFGREDSRS</sequence>
<dbReference type="HOGENOM" id="CLU_1974978_0_0_1"/>
<accession>K3W5L8</accession>
<evidence type="ECO:0000313" key="2">
    <source>
        <dbReference type="Proteomes" id="UP000019132"/>
    </source>
</evidence>
<protein>
    <submittedName>
        <fullName evidence="1">Uncharacterized protein</fullName>
    </submittedName>
</protein>
<reference evidence="2" key="2">
    <citation type="submission" date="2010-04" db="EMBL/GenBank/DDBJ databases">
        <authorList>
            <person name="Buell R."/>
            <person name="Hamilton J."/>
            <person name="Hostetler J."/>
        </authorList>
    </citation>
    <scope>NUCLEOTIDE SEQUENCE [LARGE SCALE GENOMIC DNA]</scope>
    <source>
        <strain evidence="2">DAOM:BR144</strain>
    </source>
</reference>
<dbReference type="VEuPathDB" id="FungiDB:PYU1_G000259"/>
<dbReference type="EnsemblProtists" id="PYU1_T000259">
    <property type="protein sequence ID" value="PYU1_T000259"/>
    <property type="gene ID" value="PYU1_G000259"/>
</dbReference>
<reference evidence="2" key="1">
    <citation type="journal article" date="2010" name="Genome Biol.">
        <title>Genome sequence of the necrotrophic plant pathogen Pythium ultimum reveals original pathogenicity mechanisms and effector repertoire.</title>
        <authorList>
            <person name="Levesque C.A."/>
            <person name="Brouwer H."/>
            <person name="Cano L."/>
            <person name="Hamilton J.P."/>
            <person name="Holt C."/>
            <person name="Huitema E."/>
            <person name="Raffaele S."/>
            <person name="Robideau G.P."/>
            <person name="Thines M."/>
            <person name="Win J."/>
            <person name="Zerillo M.M."/>
            <person name="Beakes G.W."/>
            <person name="Boore J.L."/>
            <person name="Busam D."/>
            <person name="Dumas B."/>
            <person name="Ferriera S."/>
            <person name="Fuerstenberg S.I."/>
            <person name="Gachon C.M."/>
            <person name="Gaulin E."/>
            <person name="Govers F."/>
            <person name="Grenville-Briggs L."/>
            <person name="Horner N."/>
            <person name="Hostetler J."/>
            <person name="Jiang R.H."/>
            <person name="Johnson J."/>
            <person name="Krajaejun T."/>
            <person name="Lin H."/>
            <person name="Meijer H.J."/>
            <person name="Moore B."/>
            <person name="Morris P."/>
            <person name="Phuntmart V."/>
            <person name="Puiu D."/>
            <person name="Shetty J."/>
            <person name="Stajich J.E."/>
            <person name="Tripathy S."/>
            <person name="Wawra S."/>
            <person name="van West P."/>
            <person name="Whitty B.R."/>
            <person name="Coutinho P.M."/>
            <person name="Henrissat B."/>
            <person name="Martin F."/>
            <person name="Thomas P.D."/>
            <person name="Tyler B.M."/>
            <person name="De Vries R.P."/>
            <person name="Kamoun S."/>
            <person name="Yandell M."/>
            <person name="Tisserat N."/>
            <person name="Buell C.R."/>
        </authorList>
    </citation>
    <scope>NUCLEOTIDE SEQUENCE</scope>
    <source>
        <strain evidence="2">DAOM:BR144</strain>
    </source>
</reference>
<keyword evidence="2" id="KW-1185">Reference proteome</keyword>
<dbReference type="InParanoid" id="K3W5L8"/>
<name>K3W5L8_GLOUD</name>
<dbReference type="EMBL" id="GL376636">
    <property type="status" value="NOT_ANNOTATED_CDS"/>
    <property type="molecule type" value="Genomic_DNA"/>
</dbReference>
<dbReference type="Proteomes" id="UP000019132">
    <property type="component" value="Unassembled WGS sequence"/>
</dbReference>
<reference evidence="1" key="3">
    <citation type="submission" date="2015-02" db="UniProtKB">
        <authorList>
            <consortium name="EnsemblProtists"/>
        </authorList>
    </citation>
    <scope>IDENTIFICATION</scope>
    <source>
        <strain evidence="1">DAOM BR144</strain>
    </source>
</reference>